<dbReference type="AlphaFoldDB" id="A0A834YWD6"/>
<name>A0A834YWD6_TETSI</name>
<dbReference type="EMBL" id="JABCRI010000015">
    <property type="protein sequence ID" value="KAF8392901.1"/>
    <property type="molecule type" value="Genomic_DNA"/>
</dbReference>
<gene>
    <name evidence="1" type="ORF">HHK36_021141</name>
</gene>
<protein>
    <submittedName>
        <fullName evidence="1">Uncharacterized protein</fullName>
    </submittedName>
</protein>
<evidence type="ECO:0000313" key="1">
    <source>
        <dbReference type="EMBL" id="KAF8392901.1"/>
    </source>
</evidence>
<proteinExistence type="predicted"/>
<reference evidence="1 2" key="1">
    <citation type="submission" date="2020-04" db="EMBL/GenBank/DDBJ databases">
        <title>Plant Genome Project.</title>
        <authorList>
            <person name="Zhang R.-G."/>
        </authorList>
    </citation>
    <scope>NUCLEOTIDE SEQUENCE [LARGE SCALE GENOMIC DNA]</scope>
    <source>
        <strain evidence="1">YNK0</strain>
        <tissue evidence="1">Leaf</tissue>
    </source>
</reference>
<dbReference type="OrthoDB" id="1888939at2759"/>
<keyword evidence="2" id="KW-1185">Reference proteome</keyword>
<evidence type="ECO:0000313" key="2">
    <source>
        <dbReference type="Proteomes" id="UP000655225"/>
    </source>
</evidence>
<comment type="caution">
    <text evidence="1">The sequence shown here is derived from an EMBL/GenBank/DDBJ whole genome shotgun (WGS) entry which is preliminary data.</text>
</comment>
<organism evidence="1 2">
    <name type="scientific">Tetracentron sinense</name>
    <name type="common">Spur-leaf</name>
    <dbReference type="NCBI Taxonomy" id="13715"/>
    <lineage>
        <taxon>Eukaryota</taxon>
        <taxon>Viridiplantae</taxon>
        <taxon>Streptophyta</taxon>
        <taxon>Embryophyta</taxon>
        <taxon>Tracheophyta</taxon>
        <taxon>Spermatophyta</taxon>
        <taxon>Magnoliopsida</taxon>
        <taxon>Trochodendrales</taxon>
        <taxon>Trochodendraceae</taxon>
        <taxon>Tetracentron</taxon>
    </lineage>
</organism>
<sequence>MSSTGQQGDMPPSSSSVLNSFDLLRIGTFEKQERKRSMDLESMEMDENEISSVIHGEDCKSNFVVKVFEQVTITQANQNLSIECDDVEVTAIKDLDDLPGPRETKESTIQERTMSVERIEQGINHHLSLCSELNEVEEEKAPETPVYIEGLNQLQRKLLKSLDESVVSEIEGGEGVLTIERLKSALKAKRKALGLYIRN</sequence>
<dbReference type="Proteomes" id="UP000655225">
    <property type="component" value="Unassembled WGS sequence"/>
</dbReference>
<accession>A0A834YWD6</accession>